<comment type="caution">
    <text evidence="4">The sequence shown here is derived from an EMBL/GenBank/DDBJ whole genome shotgun (WGS) entry which is preliminary data.</text>
</comment>
<dbReference type="GeneID" id="87885501"/>
<name>A0AAJ0GX31_9PEZI</name>
<organism evidence="4 5">
    <name type="scientific">Chaetomium strumarium</name>
    <dbReference type="NCBI Taxonomy" id="1170767"/>
    <lineage>
        <taxon>Eukaryota</taxon>
        <taxon>Fungi</taxon>
        <taxon>Dikarya</taxon>
        <taxon>Ascomycota</taxon>
        <taxon>Pezizomycotina</taxon>
        <taxon>Sordariomycetes</taxon>
        <taxon>Sordariomycetidae</taxon>
        <taxon>Sordariales</taxon>
        <taxon>Chaetomiaceae</taxon>
        <taxon>Chaetomium</taxon>
    </lineage>
</organism>
<reference evidence="4" key="2">
    <citation type="submission" date="2023-06" db="EMBL/GenBank/DDBJ databases">
        <authorList>
            <consortium name="Lawrence Berkeley National Laboratory"/>
            <person name="Mondo S.J."/>
            <person name="Hensen N."/>
            <person name="Bonometti L."/>
            <person name="Westerberg I."/>
            <person name="Brannstrom I.O."/>
            <person name="Guillou S."/>
            <person name="Cros-Aarteil S."/>
            <person name="Calhoun S."/>
            <person name="Haridas S."/>
            <person name="Kuo A."/>
            <person name="Pangilinan J."/>
            <person name="Riley R."/>
            <person name="Labutti K."/>
            <person name="Andreopoulos B."/>
            <person name="Lipzen A."/>
            <person name="Chen C."/>
            <person name="Yanf M."/>
            <person name="Daum C."/>
            <person name="Ng V."/>
            <person name="Clum A."/>
            <person name="Steindorff A."/>
            <person name="Ohm R."/>
            <person name="Martin F."/>
            <person name="Silar P."/>
            <person name="Natvig D."/>
            <person name="Lalanne C."/>
            <person name="Gautier V."/>
            <person name="Ament-Velasquez S.L."/>
            <person name="Kruys A."/>
            <person name="Hutchinson M.I."/>
            <person name="Powell A.J."/>
            <person name="Barry K."/>
            <person name="Miller A.N."/>
            <person name="Grigoriev I.V."/>
            <person name="Debuchy R."/>
            <person name="Gladieux P."/>
            <person name="Thoren M.H."/>
            <person name="Johannesson H."/>
        </authorList>
    </citation>
    <scope>NUCLEOTIDE SEQUENCE</scope>
    <source>
        <strain evidence="4">CBS 333.67</strain>
    </source>
</reference>
<evidence type="ECO:0000256" key="1">
    <source>
        <dbReference type="SAM" id="Coils"/>
    </source>
</evidence>
<dbReference type="EMBL" id="JAUDZG010000002">
    <property type="protein sequence ID" value="KAK3307751.1"/>
    <property type="molecule type" value="Genomic_DNA"/>
</dbReference>
<dbReference type="RefSeq" id="XP_062723531.1">
    <property type="nucleotide sequence ID" value="XM_062866672.1"/>
</dbReference>
<reference evidence="4" key="1">
    <citation type="journal article" date="2023" name="Mol. Phylogenet. Evol.">
        <title>Genome-scale phylogeny and comparative genomics of the fungal order Sordariales.</title>
        <authorList>
            <person name="Hensen N."/>
            <person name="Bonometti L."/>
            <person name="Westerberg I."/>
            <person name="Brannstrom I.O."/>
            <person name="Guillou S."/>
            <person name="Cros-Aarteil S."/>
            <person name="Calhoun S."/>
            <person name="Haridas S."/>
            <person name="Kuo A."/>
            <person name="Mondo S."/>
            <person name="Pangilinan J."/>
            <person name="Riley R."/>
            <person name="LaButti K."/>
            <person name="Andreopoulos B."/>
            <person name="Lipzen A."/>
            <person name="Chen C."/>
            <person name="Yan M."/>
            <person name="Daum C."/>
            <person name="Ng V."/>
            <person name="Clum A."/>
            <person name="Steindorff A."/>
            <person name="Ohm R.A."/>
            <person name="Martin F."/>
            <person name="Silar P."/>
            <person name="Natvig D.O."/>
            <person name="Lalanne C."/>
            <person name="Gautier V."/>
            <person name="Ament-Velasquez S.L."/>
            <person name="Kruys A."/>
            <person name="Hutchinson M.I."/>
            <person name="Powell A.J."/>
            <person name="Barry K."/>
            <person name="Miller A.N."/>
            <person name="Grigoriev I.V."/>
            <person name="Debuchy R."/>
            <person name="Gladieux P."/>
            <person name="Hiltunen Thoren M."/>
            <person name="Johannesson H."/>
        </authorList>
    </citation>
    <scope>NUCLEOTIDE SEQUENCE</scope>
    <source>
        <strain evidence="4">CBS 333.67</strain>
    </source>
</reference>
<feature type="transmembrane region" description="Helical" evidence="3">
    <location>
        <begin position="591"/>
        <end position="613"/>
    </location>
</feature>
<accession>A0AAJ0GX31</accession>
<keyword evidence="5" id="KW-1185">Reference proteome</keyword>
<feature type="region of interest" description="Disordered" evidence="2">
    <location>
        <begin position="375"/>
        <end position="411"/>
    </location>
</feature>
<keyword evidence="3" id="KW-1133">Transmembrane helix</keyword>
<proteinExistence type="predicted"/>
<gene>
    <name evidence="4" type="ORF">B0T15DRAFT_490355</name>
</gene>
<keyword evidence="3" id="KW-0812">Transmembrane</keyword>
<dbReference type="AlphaFoldDB" id="A0AAJ0GX31"/>
<keyword evidence="1" id="KW-0175">Coiled coil</keyword>
<sequence length="1165" mass="129566">MALRKFRFLKGWGVPIAPDPVISPPFSYGAKTSYSYNDSPDVFKMDGIKQATPQELRIFYGIPFNRSATVPDLMNILEKALKAGKCAALAPSIAADKMFAEIVGGYAKEGNTDPPRFVAKYFLDGQGRPNKEKTKEPLSFSSRRRCTKGIENEIARLESFYKKNEEIHSAQANVDLKLFLKRRLGIDLDDMATAPNPRPSAPITLDRARRERRDIPEEIMSRASGIPMEEVYPRAIIGWDAANVAAETTRLRDEIRRCEEEAEARERAVQEKTEAERKARWDRQLKGHYKLVAKAQGRPRPLSLQHLPGLYLVRWDGGTEEAWSHNNHDDDSNLMRINIFPPESCYGAKVYFNFRFIEGIRLLGMSKRSVELLREEQPKHSEYSEPEISDDDDDGGGRDSTGNRLQAKLTGEKRSLGDIADPWGVQAARAKRQMLTGLKEEAAHANRVSFQFVCNEVDAYPLDDDENKHIGYLDFDNTGLTTKGAFDLHEYGKKAEPISIFKVSEEPERGRELRRWYSTSTFLSSSIPVAHNAVKSIIFRCAELLMGLFIFKFASLAAARSGQFTSYLMFAEDHIQRFLFMKSRGLSRGAVLVFLYTMLHLAASLYGTLLWALDSPGYIFRASHSTLAEHQYARNPDAPYVVQLQLDRNTLNQANKSLHQNVGADLFKPGLNISLAGDANRGTREVTAATQSKGVGARIWLDEEGFSVSADSLVAWPSAGVMDGHEFPLGCIVFDEGVGVWNCTFHNAFANDLVEGILGRPEVHWDDKSSFNDSQYIRPNRVDNVWASYGRGGGTAVMMQVFTVTKGTRRHTFVETFFRATMLTNPGVMFVPAEVDDLVRRAAGTNATERAHPLLGRIIGDILSAQKQRMSYNFGFTVADNQNNTVIQNSWSYYTPVVQDDGSEIFSLLHITSTNITLIRSEDIKSSPGPLRECDQPFMNEAYGGKVTQTNCAGGTLSTEGARFYGTVDTAAVMILYGLGDGRSNASAASMDQQVMEWVWDNLPTMLDLLVARAFAVSVDPALVGVTVQHLIAAMSGLQLFLSVLAAVLALAALGALTRWADYGWSKSFLQSVVHTTLYRGTAESNGFYMKVPPHVDIVVHGEGNYVVIDGRPVYLLEPPVTPAVPAYYQYFQAEPPKEAMAPAVTTTSMVGWGSQEYQYAPVPH</sequence>
<feature type="compositionally biased region" description="Acidic residues" evidence="2">
    <location>
        <begin position="384"/>
        <end position="394"/>
    </location>
</feature>
<keyword evidence="3" id="KW-0472">Membrane</keyword>
<protein>
    <submittedName>
        <fullName evidence="4">Uncharacterized protein</fullName>
    </submittedName>
</protein>
<evidence type="ECO:0000313" key="4">
    <source>
        <dbReference type="EMBL" id="KAK3307751.1"/>
    </source>
</evidence>
<evidence type="ECO:0000256" key="2">
    <source>
        <dbReference type="SAM" id="MobiDB-lite"/>
    </source>
</evidence>
<evidence type="ECO:0000256" key="3">
    <source>
        <dbReference type="SAM" id="Phobius"/>
    </source>
</evidence>
<feature type="transmembrane region" description="Helical" evidence="3">
    <location>
        <begin position="544"/>
        <end position="570"/>
    </location>
</feature>
<evidence type="ECO:0000313" key="5">
    <source>
        <dbReference type="Proteomes" id="UP001273166"/>
    </source>
</evidence>
<feature type="transmembrane region" description="Helical" evidence="3">
    <location>
        <begin position="1031"/>
        <end position="1057"/>
    </location>
</feature>
<dbReference type="Proteomes" id="UP001273166">
    <property type="component" value="Unassembled WGS sequence"/>
</dbReference>
<feature type="coiled-coil region" evidence="1">
    <location>
        <begin position="241"/>
        <end position="278"/>
    </location>
</feature>